<evidence type="ECO:0000313" key="8">
    <source>
        <dbReference type="EMBL" id="MBO0608910.1"/>
    </source>
</evidence>
<feature type="transmembrane region" description="Helical" evidence="6">
    <location>
        <begin position="38"/>
        <end position="59"/>
    </location>
</feature>
<evidence type="ECO:0000256" key="1">
    <source>
        <dbReference type="ARBA" id="ARBA00004141"/>
    </source>
</evidence>
<dbReference type="RefSeq" id="WP_207274873.1">
    <property type="nucleotide sequence ID" value="NZ_JAFMPK010000029.1"/>
</dbReference>
<dbReference type="Proteomes" id="UP000664617">
    <property type="component" value="Unassembled WGS sequence"/>
</dbReference>
<protein>
    <submittedName>
        <fullName evidence="8">DMT family transporter</fullName>
    </submittedName>
</protein>
<gene>
    <name evidence="8" type="ORF">J0911_07680</name>
</gene>
<dbReference type="InterPro" id="IPR037185">
    <property type="entry name" value="EmrE-like"/>
</dbReference>
<comment type="subcellular location">
    <subcellularLocation>
        <location evidence="1">Membrane</location>
        <topology evidence="1">Multi-pass membrane protein</topology>
    </subcellularLocation>
</comment>
<proteinExistence type="inferred from homology"/>
<feature type="transmembrane region" description="Helical" evidence="6">
    <location>
        <begin position="285"/>
        <end position="305"/>
    </location>
</feature>
<evidence type="ECO:0000256" key="5">
    <source>
        <dbReference type="ARBA" id="ARBA00023136"/>
    </source>
</evidence>
<comment type="similarity">
    <text evidence="2">Belongs to the EamA transporter family.</text>
</comment>
<evidence type="ECO:0000259" key="7">
    <source>
        <dbReference type="Pfam" id="PF00892"/>
    </source>
</evidence>
<keyword evidence="4 6" id="KW-1133">Transmembrane helix</keyword>
<keyword evidence="9" id="KW-1185">Reference proteome</keyword>
<organism evidence="8 9">
    <name type="scientific">Myceligenerans salitolerans</name>
    <dbReference type="NCBI Taxonomy" id="1230528"/>
    <lineage>
        <taxon>Bacteria</taxon>
        <taxon>Bacillati</taxon>
        <taxon>Actinomycetota</taxon>
        <taxon>Actinomycetes</taxon>
        <taxon>Micrococcales</taxon>
        <taxon>Promicromonosporaceae</taxon>
        <taxon>Myceligenerans</taxon>
    </lineage>
</organism>
<sequence length="336" mass="33148">MAAPGARGGGSLAGAGSSASVGATATPASAAPRPGARATAGIVFALVAAGTFSLSGPFARGLLDAGWTAGAAVTVRVLIGGAVLALPAILALRGRWALLRANVWSLVVYGLVAVAGTQLTFFYAVSYLDVGVALLIEFLAPVAVVGWMWARHGRRPGLLTCIGGVAALGGLVLVLDLAGDGGISVPGVLWALGAMVGAAGYFVMSARPTGLPPVALASGGLLTGGVSLLVAGLVGLVPLRVAAEAVRFQGFTVPWWVPVLGLGVVTAAVAYTAGIAASRRLGARLASFVGLTEVMFAVLAAWLLLGQAPAPVQLVGGALILVGIVTVRAGERGLPA</sequence>
<evidence type="ECO:0000256" key="6">
    <source>
        <dbReference type="SAM" id="Phobius"/>
    </source>
</evidence>
<evidence type="ECO:0000256" key="4">
    <source>
        <dbReference type="ARBA" id="ARBA00022989"/>
    </source>
</evidence>
<evidence type="ECO:0000256" key="3">
    <source>
        <dbReference type="ARBA" id="ARBA00022692"/>
    </source>
</evidence>
<feature type="domain" description="EamA" evidence="7">
    <location>
        <begin position="40"/>
        <end position="175"/>
    </location>
</feature>
<dbReference type="EMBL" id="JAFMPK010000029">
    <property type="protein sequence ID" value="MBO0608910.1"/>
    <property type="molecule type" value="Genomic_DNA"/>
</dbReference>
<name>A0ABS3I7E3_9MICO</name>
<feature type="transmembrane region" description="Helical" evidence="6">
    <location>
        <begin position="187"/>
        <end position="204"/>
    </location>
</feature>
<evidence type="ECO:0000313" key="9">
    <source>
        <dbReference type="Proteomes" id="UP000664617"/>
    </source>
</evidence>
<dbReference type="Pfam" id="PF00892">
    <property type="entry name" value="EamA"/>
    <property type="match status" value="2"/>
</dbReference>
<reference evidence="9" key="2">
    <citation type="submission" date="2023-07" db="EMBL/GenBank/DDBJ databases">
        <title>Myceligenerans salitolerans sp. nov., a halotolerant actinomycete isolated from a salt lake in Xinjiang, China.</title>
        <authorList>
            <person name="Guan T."/>
        </authorList>
    </citation>
    <scope>NUCLEOTIDE SEQUENCE [LARGE SCALE GENOMIC DNA]</scope>
    <source>
        <strain evidence="9">XHU 5031</strain>
    </source>
</reference>
<keyword evidence="5 6" id="KW-0472">Membrane</keyword>
<dbReference type="PANTHER" id="PTHR32322:SF2">
    <property type="entry name" value="EAMA DOMAIN-CONTAINING PROTEIN"/>
    <property type="match status" value="1"/>
</dbReference>
<feature type="transmembrane region" description="Helical" evidence="6">
    <location>
        <begin position="311"/>
        <end position="330"/>
    </location>
</feature>
<feature type="domain" description="EamA" evidence="7">
    <location>
        <begin position="186"/>
        <end position="327"/>
    </location>
</feature>
<dbReference type="SUPFAM" id="SSF103481">
    <property type="entry name" value="Multidrug resistance efflux transporter EmrE"/>
    <property type="match status" value="2"/>
</dbReference>
<feature type="transmembrane region" description="Helical" evidence="6">
    <location>
        <begin position="216"/>
        <end position="241"/>
    </location>
</feature>
<evidence type="ECO:0000256" key="2">
    <source>
        <dbReference type="ARBA" id="ARBA00007362"/>
    </source>
</evidence>
<feature type="transmembrane region" description="Helical" evidence="6">
    <location>
        <begin position="65"/>
        <end position="91"/>
    </location>
</feature>
<dbReference type="InterPro" id="IPR050638">
    <property type="entry name" value="AA-Vitamin_Transporters"/>
</dbReference>
<reference evidence="8 9" key="1">
    <citation type="submission" date="2021-03" db="EMBL/GenBank/DDBJ databases">
        <authorList>
            <person name="Xin L."/>
        </authorList>
    </citation>
    <scope>NUCLEOTIDE SEQUENCE [LARGE SCALE GENOMIC DNA]</scope>
    <source>
        <strain evidence="8 9">XHU 5031</strain>
    </source>
</reference>
<feature type="transmembrane region" description="Helical" evidence="6">
    <location>
        <begin position="157"/>
        <end position="175"/>
    </location>
</feature>
<feature type="transmembrane region" description="Helical" evidence="6">
    <location>
        <begin position="253"/>
        <end position="273"/>
    </location>
</feature>
<feature type="transmembrane region" description="Helical" evidence="6">
    <location>
        <begin position="103"/>
        <end position="124"/>
    </location>
</feature>
<dbReference type="InterPro" id="IPR000620">
    <property type="entry name" value="EamA_dom"/>
</dbReference>
<keyword evidence="3 6" id="KW-0812">Transmembrane</keyword>
<comment type="caution">
    <text evidence="8">The sequence shown here is derived from an EMBL/GenBank/DDBJ whole genome shotgun (WGS) entry which is preliminary data.</text>
</comment>
<dbReference type="PANTHER" id="PTHR32322">
    <property type="entry name" value="INNER MEMBRANE TRANSPORTER"/>
    <property type="match status" value="1"/>
</dbReference>
<accession>A0ABS3I7E3</accession>
<feature type="transmembrane region" description="Helical" evidence="6">
    <location>
        <begin position="130"/>
        <end position="150"/>
    </location>
</feature>